<reference evidence="4" key="1">
    <citation type="submission" date="2015-09" db="EMBL/GenBank/DDBJ databases">
        <authorList>
            <consortium name="Pathogen Informatics"/>
        </authorList>
    </citation>
    <scope>NUCLEOTIDE SEQUENCE [LARGE SCALE GENOMIC DNA]</scope>
    <source>
        <strain evidence="4">Lake Konstanz</strain>
    </source>
</reference>
<proteinExistence type="predicted"/>
<organism evidence="3 4">
    <name type="scientific">Bodo saltans</name>
    <name type="common">Flagellated protozoan</name>
    <dbReference type="NCBI Taxonomy" id="75058"/>
    <lineage>
        <taxon>Eukaryota</taxon>
        <taxon>Discoba</taxon>
        <taxon>Euglenozoa</taxon>
        <taxon>Kinetoplastea</taxon>
        <taxon>Metakinetoplastina</taxon>
        <taxon>Eubodonida</taxon>
        <taxon>Bodonidae</taxon>
        <taxon>Bodo</taxon>
    </lineage>
</organism>
<evidence type="ECO:0000256" key="2">
    <source>
        <dbReference type="SAM" id="MobiDB-lite"/>
    </source>
</evidence>
<gene>
    <name evidence="3" type="ORF">BSAL_07840</name>
</gene>
<keyword evidence="1" id="KW-0175">Coiled coil</keyword>
<evidence type="ECO:0000313" key="4">
    <source>
        <dbReference type="Proteomes" id="UP000051952"/>
    </source>
</evidence>
<feature type="compositionally biased region" description="Polar residues" evidence="2">
    <location>
        <begin position="436"/>
        <end position="447"/>
    </location>
</feature>
<dbReference type="AlphaFoldDB" id="A0A0S4J6B5"/>
<accession>A0A0S4J6B5</accession>
<feature type="coiled-coil region" evidence="1">
    <location>
        <begin position="90"/>
        <end position="119"/>
    </location>
</feature>
<dbReference type="OrthoDB" id="271035at2759"/>
<dbReference type="VEuPathDB" id="TriTrypDB:BSAL_07840"/>
<protein>
    <submittedName>
        <fullName evidence="3">Uncharacterized protein</fullName>
    </submittedName>
</protein>
<feature type="region of interest" description="Disordered" evidence="2">
    <location>
        <begin position="436"/>
        <end position="461"/>
    </location>
</feature>
<name>A0A0S4J6B5_BODSA</name>
<dbReference type="EMBL" id="CYKH01001421">
    <property type="protein sequence ID" value="CUG86989.1"/>
    <property type="molecule type" value="Genomic_DNA"/>
</dbReference>
<dbReference type="OMA" id="CHADAEH"/>
<dbReference type="Proteomes" id="UP000051952">
    <property type="component" value="Unassembled WGS sequence"/>
</dbReference>
<sequence length="475" mass="54229">MDHQYVEMYLRKKKGYTGGTIPVQSAAADGPHHHSTATHNITEVTVDQQVDRVVRGSFSVQQFVDRTDSLALQVETFEDKIINLTKLVKLSQALQDEKEAELRKQNHELKARLKRQEQITAKLSSDFEQFKGQVTVIIRDVVTSTTNPIVEELQAFARASQEGLADGERRLEDTRTLLTETLTRDTETLISKRMQQLKETTLNTVLQQTTRNEAHWEQLEKRLESMDAHRLPELRRGLEERVNSVVQLAKDSITADYKSNLHLHLDKIREELLESSTVQDNSKLRIANIERQSSALDAAFTDFLTTFKESAKLQHDKNEELAAAAKEFSTLHEQTRGVVETELETTKQWATRNLHRLKKHIDVINSDLLALRESHVDTTSQLQRVKCHADAEHEKLLALLQQKSREANILTEIVDKEIQGIHQLTTQHRVHLRGGVTSNNDSLTDAPQQLRGGNHIPTGPNLYDELAFTRRPQQQ</sequence>
<evidence type="ECO:0000313" key="3">
    <source>
        <dbReference type="EMBL" id="CUG86989.1"/>
    </source>
</evidence>
<keyword evidence="4" id="KW-1185">Reference proteome</keyword>
<evidence type="ECO:0000256" key="1">
    <source>
        <dbReference type="SAM" id="Coils"/>
    </source>
</evidence>